<sequence>MSATDAQAAAAWMLQQITESRAHELYQSDAVDPIAKNFDDGLTYTNDNGNSAIHKTVLKAFKEISGDTVVWNNVWKGWSLPTHLTGPGHATGPGRTRRMVKVTLSAYLLVGMVVDV</sequence>
<keyword evidence="2" id="KW-1185">Reference proteome</keyword>
<accession>A0A6H9UMV3</accession>
<proteinExistence type="predicted"/>
<dbReference type="AlphaFoldDB" id="A0A6H9UMV3"/>
<name>A0A6H9UMV3_9ACTN</name>
<dbReference type="InterPro" id="IPR054228">
    <property type="entry name" value="DUF6953"/>
</dbReference>
<organism evidence="1 2">
    <name type="scientific">Streptomyces luteolifulvus</name>
    <dbReference type="NCBI Taxonomy" id="2615112"/>
    <lineage>
        <taxon>Bacteria</taxon>
        <taxon>Bacillati</taxon>
        <taxon>Actinomycetota</taxon>
        <taxon>Actinomycetes</taxon>
        <taxon>Kitasatosporales</taxon>
        <taxon>Streptomycetaceae</taxon>
        <taxon>Streptomyces</taxon>
    </lineage>
</organism>
<dbReference type="EMBL" id="VZRB01000070">
    <property type="protein sequence ID" value="KAB1139187.1"/>
    <property type="molecule type" value="Genomic_DNA"/>
</dbReference>
<dbReference type="Pfam" id="PF22266">
    <property type="entry name" value="DUF6953"/>
    <property type="match status" value="1"/>
</dbReference>
<protein>
    <submittedName>
        <fullName evidence="1">Uncharacterized protein</fullName>
    </submittedName>
</protein>
<dbReference type="Proteomes" id="UP000442707">
    <property type="component" value="Unassembled WGS sequence"/>
</dbReference>
<dbReference type="RefSeq" id="WP_150958804.1">
    <property type="nucleotide sequence ID" value="NZ_VZRB01000070.1"/>
</dbReference>
<evidence type="ECO:0000313" key="2">
    <source>
        <dbReference type="Proteomes" id="UP000442707"/>
    </source>
</evidence>
<comment type="caution">
    <text evidence="1">The sequence shown here is derived from an EMBL/GenBank/DDBJ whole genome shotgun (WGS) entry which is preliminary data.</text>
</comment>
<gene>
    <name evidence="1" type="ORF">F7R91_40795</name>
</gene>
<reference evidence="1 2" key="1">
    <citation type="submission" date="2019-09" db="EMBL/GenBank/DDBJ databases">
        <title>Screening of Novel Bioactive Compounds from Soil-Associated.</title>
        <authorList>
            <person name="Zhao S."/>
        </authorList>
    </citation>
    <scope>NUCLEOTIDE SEQUENCE [LARGE SCALE GENOMIC DNA]</scope>
    <source>
        <strain evidence="1 2">HIT-DPA4</strain>
    </source>
</reference>
<evidence type="ECO:0000313" key="1">
    <source>
        <dbReference type="EMBL" id="KAB1139187.1"/>
    </source>
</evidence>